<dbReference type="EMBL" id="JAUSUU010000007">
    <property type="protein sequence ID" value="MDQ0335919.1"/>
    <property type="molecule type" value="Genomic_DNA"/>
</dbReference>
<evidence type="ECO:0000313" key="4">
    <source>
        <dbReference type="Proteomes" id="UP001231587"/>
    </source>
</evidence>
<dbReference type="EMBL" id="JAGGJQ010000007">
    <property type="protein sequence ID" value="MBP1840668.1"/>
    <property type="molecule type" value="Genomic_DNA"/>
</dbReference>
<protein>
    <submittedName>
        <fullName evidence="1">Uncharacterized protein</fullName>
    </submittedName>
</protein>
<keyword evidence="4" id="KW-1185">Reference proteome</keyword>
<proteinExistence type="predicted"/>
<organism evidence="1 3">
    <name type="scientific">Formosa algae</name>
    <dbReference type="NCBI Taxonomy" id="225843"/>
    <lineage>
        <taxon>Bacteria</taxon>
        <taxon>Pseudomonadati</taxon>
        <taxon>Bacteroidota</taxon>
        <taxon>Flavobacteriia</taxon>
        <taxon>Flavobacteriales</taxon>
        <taxon>Flavobacteriaceae</taxon>
        <taxon>Formosa</taxon>
    </lineage>
</organism>
<sequence length="67" mass="8148">MKDDKMGIKPCKSLYLKNGKRKQIQNEYLKNQQNRKRLQHRTVFFVIYSQDTRLNLNSSHSYMRITN</sequence>
<dbReference type="Proteomes" id="UP001231587">
    <property type="component" value="Unassembled WGS sequence"/>
</dbReference>
<reference evidence="1" key="1">
    <citation type="submission" date="2021-03" db="EMBL/GenBank/DDBJ databases">
        <title>Genomic Encyclopedia of Type Strains, Phase IV (KMG-IV): sequencing the most valuable type-strain genomes for metagenomic binning, comparative biology and taxonomic classification.</title>
        <authorList>
            <person name="Goeker M."/>
        </authorList>
    </citation>
    <scope>NUCLEOTIDE SEQUENCE</scope>
    <source>
        <strain evidence="1">DSM 15523</strain>
        <strain evidence="2 4">DSM 16476</strain>
    </source>
</reference>
<dbReference type="AlphaFoldDB" id="A0A9X0YPK3"/>
<comment type="caution">
    <text evidence="1">The sequence shown here is derived from an EMBL/GenBank/DDBJ whole genome shotgun (WGS) entry which is preliminary data.</text>
</comment>
<evidence type="ECO:0000313" key="1">
    <source>
        <dbReference type="EMBL" id="MBP1840668.1"/>
    </source>
</evidence>
<evidence type="ECO:0000313" key="3">
    <source>
        <dbReference type="Proteomes" id="UP001138672"/>
    </source>
</evidence>
<gene>
    <name evidence="1" type="ORF">J2Z56_002598</name>
    <name evidence="2" type="ORF">J2Z57_002371</name>
</gene>
<name>A0A9X0YPK3_9FLAO</name>
<dbReference type="Proteomes" id="UP001138672">
    <property type="component" value="Unassembled WGS sequence"/>
</dbReference>
<evidence type="ECO:0000313" key="2">
    <source>
        <dbReference type="EMBL" id="MDQ0335919.1"/>
    </source>
</evidence>
<accession>A0A9X0YPK3</accession>